<accession>A0A6A4HYV3</accession>
<dbReference type="AlphaFoldDB" id="A0A6A4HYV3"/>
<dbReference type="SUPFAM" id="SSF53098">
    <property type="entry name" value="Ribonuclease H-like"/>
    <property type="match status" value="1"/>
</dbReference>
<dbReference type="Proteomes" id="UP000799118">
    <property type="component" value="Unassembled WGS sequence"/>
</dbReference>
<evidence type="ECO:0000313" key="3">
    <source>
        <dbReference type="Proteomes" id="UP000799118"/>
    </source>
</evidence>
<evidence type="ECO:0000313" key="2">
    <source>
        <dbReference type="EMBL" id="KAE9403719.1"/>
    </source>
</evidence>
<feature type="compositionally biased region" description="Acidic residues" evidence="1">
    <location>
        <begin position="82"/>
        <end position="103"/>
    </location>
</feature>
<feature type="compositionally biased region" description="Basic and acidic residues" evidence="1">
    <location>
        <begin position="68"/>
        <end position="81"/>
    </location>
</feature>
<proteinExistence type="predicted"/>
<gene>
    <name evidence="2" type="ORF">BT96DRAFT_936160</name>
</gene>
<evidence type="ECO:0000256" key="1">
    <source>
        <dbReference type="SAM" id="MobiDB-lite"/>
    </source>
</evidence>
<keyword evidence="3" id="KW-1185">Reference proteome</keyword>
<evidence type="ECO:0008006" key="4">
    <source>
        <dbReference type="Google" id="ProtNLM"/>
    </source>
</evidence>
<dbReference type="EMBL" id="ML769422">
    <property type="protein sequence ID" value="KAE9403719.1"/>
    <property type="molecule type" value="Genomic_DNA"/>
</dbReference>
<sequence length="103" mass="11512">MALDFLSAPAASMDVERLFSHSGLVVAKHCYNLTPDHIRQSTVLSNWLSIDGLVPVKAISLCLDKRSGKEKQDAEFLKWTDTDLDDEEEEQEEEAEEEGEGSD</sequence>
<protein>
    <recommendedName>
        <fullName evidence="4">HAT C-terminal dimerisation domain-containing protein</fullName>
    </recommendedName>
</protein>
<name>A0A6A4HYV3_9AGAR</name>
<dbReference type="OrthoDB" id="1715602at2759"/>
<reference evidence="2" key="1">
    <citation type="journal article" date="2019" name="Environ. Microbiol.">
        <title>Fungal ecological strategies reflected in gene transcription - a case study of two litter decomposers.</title>
        <authorList>
            <person name="Barbi F."/>
            <person name="Kohler A."/>
            <person name="Barry K."/>
            <person name="Baskaran P."/>
            <person name="Daum C."/>
            <person name="Fauchery L."/>
            <person name="Ihrmark K."/>
            <person name="Kuo A."/>
            <person name="LaButti K."/>
            <person name="Lipzen A."/>
            <person name="Morin E."/>
            <person name="Grigoriev I.V."/>
            <person name="Henrissat B."/>
            <person name="Lindahl B."/>
            <person name="Martin F."/>
        </authorList>
    </citation>
    <scope>NUCLEOTIDE SEQUENCE</scope>
    <source>
        <strain evidence="2">JB14</strain>
    </source>
</reference>
<organism evidence="2 3">
    <name type="scientific">Gymnopus androsaceus JB14</name>
    <dbReference type="NCBI Taxonomy" id="1447944"/>
    <lineage>
        <taxon>Eukaryota</taxon>
        <taxon>Fungi</taxon>
        <taxon>Dikarya</taxon>
        <taxon>Basidiomycota</taxon>
        <taxon>Agaricomycotina</taxon>
        <taxon>Agaricomycetes</taxon>
        <taxon>Agaricomycetidae</taxon>
        <taxon>Agaricales</taxon>
        <taxon>Marasmiineae</taxon>
        <taxon>Omphalotaceae</taxon>
        <taxon>Gymnopus</taxon>
    </lineage>
</organism>
<dbReference type="InterPro" id="IPR012337">
    <property type="entry name" value="RNaseH-like_sf"/>
</dbReference>
<feature type="region of interest" description="Disordered" evidence="1">
    <location>
        <begin position="68"/>
        <end position="103"/>
    </location>
</feature>